<sequence>MASAHRLPAEVSVLFERDSAGALPPLRPQRPYSAEAKSAIADSTLAIPLRGALHLLNDDLDAAHNLVQTDEGTPLSDLVHAVLHRREGDFWNSKWWLDRVSPALLTTLYANGRAGAKRFVDDVERITSKGTATACAAQRDVGDAKVLQWKELVSIAKHACKEFNVELP</sequence>
<proteinExistence type="predicted"/>
<reference evidence="2" key="1">
    <citation type="journal article" date="2013" name="Genome Announc.">
        <title>Genome sequence of the basidiomycetous yeast Pseudozyma antarctica T-34, a producer of the glycolipid biosurfactants mannosylerythritol lipids.</title>
        <authorList>
            <person name="Morita T."/>
            <person name="Koike H."/>
            <person name="Koyama Y."/>
            <person name="Hagiwara H."/>
            <person name="Ito E."/>
            <person name="Fukuoka T."/>
            <person name="Imura T."/>
            <person name="Machida M."/>
            <person name="Kitamoto D."/>
        </authorList>
    </citation>
    <scope>NUCLEOTIDE SEQUENCE [LARGE SCALE GENOMIC DNA]</scope>
    <source>
        <strain evidence="2">T-34</strain>
    </source>
</reference>
<protein>
    <submittedName>
        <fullName evidence="1">Uncharacterized protein</fullName>
    </submittedName>
</protein>
<dbReference type="OrthoDB" id="2306919at2759"/>
<dbReference type="Proteomes" id="UP000011976">
    <property type="component" value="Unassembled WGS sequence"/>
</dbReference>
<dbReference type="EMBL" id="DF196772">
    <property type="protein sequence ID" value="GAC72043.1"/>
    <property type="molecule type" value="Genomic_DNA"/>
</dbReference>
<organism evidence="1 2">
    <name type="scientific">Pseudozyma antarctica (strain T-34)</name>
    <name type="common">Yeast</name>
    <name type="synonym">Candida antarctica</name>
    <dbReference type="NCBI Taxonomy" id="1151754"/>
    <lineage>
        <taxon>Eukaryota</taxon>
        <taxon>Fungi</taxon>
        <taxon>Dikarya</taxon>
        <taxon>Basidiomycota</taxon>
        <taxon>Ustilaginomycotina</taxon>
        <taxon>Ustilaginomycetes</taxon>
        <taxon>Ustilaginales</taxon>
        <taxon>Ustilaginaceae</taxon>
        <taxon>Moesziomyces</taxon>
    </lineage>
</organism>
<evidence type="ECO:0000313" key="1">
    <source>
        <dbReference type="EMBL" id="GAC72043.1"/>
    </source>
</evidence>
<evidence type="ECO:0000313" key="2">
    <source>
        <dbReference type="Proteomes" id="UP000011976"/>
    </source>
</evidence>
<name>M9MAZ1_PSEA3</name>
<dbReference type="AlphaFoldDB" id="M9MAZ1"/>
<gene>
    <name evidence="1" type="ORF">PANT_6d00043</name>
</gene>
<accession>M9MAZ1</accession>